<evidence type="ECO:0000313" key="9">
    <source>
        <dbReference type="EMBL" id="OLP86359.1"/>
    </source>
</evidence>
<dbReference type="GO" id="GO:0036064">
    <property type="term" value="C:ciliary basal body"/>
    <property type="evidence" value="ECO:0007669"/>
    <property type="project" value="TreeGrafter"/>
</dbReference>
<dbReference type="GO" id="GO:0015631">
    <property type="term" value="F:tubulin binding"/>
    <property type="evidence" value="ECO:0007669"/>
    <property type="project" value="InterPro"/>
</dbReference>
<evidence type="ECO:0000313" key="10">
    <source>
        <dbReference type="Proteomes" id="UP000186817"/>
    </source>
</evidence>
<dbReference type="OrthoDB" id="276029at2759"/>
<dbReference type="GO" id="GO:0030992">
    <property type="term" value="C:intraciliary transport particle B"/>
    <property type="evidence" value="ECO:0007669"/>
    <property type="project" value="InterPro"/>
</dbReference>
<protein>
    <submittedName>
        <fullName evidence="9">Intraflagellar transport protein 81-like</fullName>
    </submittedName>
</protein>
<evidence type="ECO:0000256" key="7">
    <source>
        <dbReference type="SAM" id="Coils"/>
    </source>
</evidence>
<dbReference type="GO" id="GO:0042073">
    <property type="term" value="P:intraciliary transport"/>
    <property type="evidence" value="ECO:0007669"/>
    <property type="project" value="InterPro"/>
</dbReference>
<feature type="coiled-coil region" evidence="7">
    <location>
        <begin position="280"/>
        <end position="396"/>
    </location>
</feature>
<evidence type="ECO:0000256" key="5">
    <source>
        <dbReference type="ARBA" id="ARBA00023273"/>
    </source>
</evidence>
<dbReference type="Proteomes" id="UP000186817">
    <property type="component" value="Unassembled WGS sequence"/>
</dbReference>
<proteinExistence type="inferred from homology"/>
<dbReference type="EMBL" id="LSRX01000920">
    <property type="protein sequence ID" value="OLP86359.1"/>
    <property type="molecule type" value="Genomic_DNA"/>
</dbReference>
<comment type="caution">
    <text evidence="9">The sequence shown here is derived from an EMBL/GenBank/DDBJ whole genome shotgun (WGS) entry which is preliminary data.</text>
</comment>
<reference evidence="9 10" key="1">
    <citation type="submission" date="2016-02" db="EMBL/GenBank/DDBJ databases">
        <title>Genome analysis of coral dinoflagellate symbionts highlights evolutionary adaptations to a symbiotic lifestyle.</title>
        <authorList>
            <person name="Aranda M."/>
            <person name="Li Y."/>
            <person name="Liew Y.J."/>
            <person name="Baumgarten S."/>
            <person name="Simakov O."/>
            <person name="Wilson M."/>
            <person name="Piel J."/>
            <person name="Ashoor H."/>
            <person name="Bougouffa S."/>
            <person name="Bajic V.B."/>
            <person name="Ryu T."/>
            <person name="Ravasi T."/>
            <person name="Bayer T."/>
            <person name="Micklem G."/>
            <person name="Kim H."/>
            <person name="Bhak J."/>
            <person name="Lajeunesse T.C."/>
            <person name="Voolstra C.R."/>
        </authorList>
    </citation>
    <scope>NUCLEOTIDE SEQUENCE [LARGE SCALE GENOMIC DNA]</scope>
    <source>
        <strain evidence="9 10">CCMP2467</strain>
    </source>
</reference>
<evidence type="ECO:0000256" key="1">
    <source>
        <dbReference type="ARBA" id="ARBA00004138"/>
    </source>
</evidence>
<feature type="region of interest" description="Disordered" evidence="8">
    <location>
        <begin position="600"/>
        <end position="637"/>
    </location>
</feature>
<evidence type="ECO:0000256" key="4">
    <source>
        <dbReference type="ARBA" id="ARBA00023069"/>
    </source>
</evidence>
<keyword evidence="2" id="KW-0970">Cilium biogenesis/degradation</keyword>
<evidence type="ECO:0000256" key="8">
    <source>
        <dbReference type="SAM" id="MobiDB-lite"/>
    </source>
</evidence>
<comment type="subcellular location">
    <subcellularLocation>
        <location evidence="1">Cell projection</location>
        <location evidence="1">Cilium</location>
    </subcellularLocation>
</comment>
<dbReference type="InterPro" id="IPR041146">
    <property type="entry name" value="IFT81_CH"/>
</dbReference>
<dbReference type="PANTHER" id="PTHR15614">
    <property type="entry name" value="INTRAFLAGELLAR TRANSPORT PROTEIN 81 HOMOLOG"/>
    <property type="match status" value="1"/>
</dbReference>
<accession>A0A1Q9CTW4</accession>
<keyword evidence="5" id="KW-0966">Cell projection</keyword>
<evidence type="ECO:0000256" key="2">
    <source>
        <dbReference type="ARBA" id="ARBA00022794"/>
    </source>
</evidence>
<keyword evidence="9" id="KW-0282">Flagellum</keyword>
<sequence length="975" mass="110924">MAPSAIWLTAVGLPMCRPMAAQLKEIVDRLNAAPFNCDLSLVGFDEKDPFELMEILKKVLVFLDEKHDIDLREEKPDVMYQRISEFLHILGYQCSFDIEFQQGLSLGDKHTVHPILYWLLNNLDALKKRAYLAKFCMNLEVPEEFLREEQVFSAYQNYKELQSQFKATHSHVEQERQGRMNPVDLQREVQQLDAEREQLAQKIQHLKAKTERDEGFATLLEVTSMLRKEQEEEARLAEKLAEQKYQLEQTEQLYIERSARLREMREAALHEGEGSAEVMLKMLSAEVVKSREALARVRKESEEKMDRLRELDSALSEPPVTKMDIDSLEGEIQAMQNEIHSLEEKVNEQNQDSRLAVYKQQANLVAKKKEAVLKDKKMLEDERDSLSKDLSTKEREYEQMKGHKFMKREDFKTYAASLRDKSAKFKLKKAELSELRHEVAVLQRTEQILQSKDPTPAGLVETEQMLEKASVEKSQVDRAKGKTLDEISAIVQKINAQLKEKKNKLAPQIKALRSIRQSFQQVEVKYLEKKGQYDQAKSAVDADLSKVACDDVAFGLCGPWSRQGRSPPKPFSACGPDAHASAMASAGYRRASSTLVEASNYDSNHDDSSMPNRSLTTPADWRREEDGDTDPEEHSDSEFIVTGEVANRAITLPSLTAKKLMEIFPQYDDGFRPGFGSPYRHGRRPSKSRRQRQKVLQDLAERLHHNSFDFVAEREAAAAAAAKAAAAPGGFRAEETVIIFDWDDTLFPTWFVTEVVNPCLEDPQCEQLPATSPFLECLQSQGQAVERILREARVNGRVGIVTLAQRPWVLNSAAKYLPNLDLPALLDELQIPVIYARECLKKYLIQGGSEDGVCLWTLAKQAAMTKVLRRLYGREAAWMNVLSIGDSTVERTAITEVMWSSQYEPVMDASGRLPCCKTIKLMDDPSVEQLQTQLIMLSMWMTQLAQHGHDFDFSLDDSDEGMMSIHKQFAVNTSA</sequence>
<evidence type="ECO:0000256" key="6">
    <source>
        <dbReference type="ARBA" id="ARBA00043983"/>
    </source>
</evidence>
<name>A0A1Q9CTW4_SYMMI</name>
<dbReference type="AlphaFoldDB" id="A0A1Q9CTW4"/>
<dbReference type="Pfam" id="PF18383">
    <property type="entry name" value="IFT81_CH"/>
    <property type="match status" value="1"/>
</dbReference>
<keyword evidence="3 7" id="KW-0175">Coiled coil</keyword>
<dbReference type="GO" id="GO:0060271">
    <property type="term" value="P:cilium assembly"/>
    <property type="evidence" value="ECO:0007669"/>
    <property type="project" value="InterPro"/>
</dbReference>
<organism evidence="9 10">
    <name type="scientific">Symbiodinium microadriaticum</name>
    <name type="common">Dinoflagellate</name>
    <name type="synonym">Zooxanthella microadriatica</name>
    <dbReference type="NCBI Taxonomy" id="2951"/>
    <lineage>
        <taxon>Eukaryota</taxon>
        <taxon>Sar</taxon>
        <taxon>Alveolata</taxon>
        <taxon>Dinophyceae</taxon>
        <taxon>Suessiales</taxon>
        <taxon>Symbiodiniaceae</taxon>
        <taxon>Symbiodinium</taxon>
    </lineage>
</organism>
<keyword evidence="4" id="KW-0969">Cilium</keyword>
<feature type="coiled-coil region" evidence="7">
    <location>
        <begin position="189"/>
        <end position="253"/>
    </location>
</feature>
<gene>
    <name evidence="9" type="primary">Ift81</name>
    <name evidence="9" type="ORF">AK812_SmicGene32554</name>
</gene>
<comment type="similarity">
    <text evidence="6">Belongs to the IFT81 family.</text>
</comment>
<dbReference type="Gene3D" id="1.10.418.70">
    <property type="entry name" value="Intraflagellar transport protein 81, N-terminal domain"/>
    <property type="match status" value="1"/>
</dbReference>
<feature type="coiled-coil region" evidence="7">
    <location>
        <begin position="425"/>
        <end position="452"/>
    </location>
</feature>
<evidence type="ECO:0000256" key="3">
    <source>
        <dbReference type="ARBA" id="ARBA00023054"/>
    </source>
</evidence>
<keyword evidence="10" id="KW-1185">Reference proteome</keyword>
<dbReference type="InterPro" id="IPR043016">
    <property type="entry name" value="IFT81_N_sf"/>
</dbReference>
<dbReference type="InterPro" id="IPR029600">
    <property type="entry name" value="IFT81"/>
</dbReference>
<dbReference type="PANTHER" id="PTHR15614:SF2">
    <property type="entry name" value="INTRAFLAGELLAR TRANSPORT PROTEIN 81 HOMOLOG"/>
    <property type="match status" value="1"/>
</dbReference>